<gene>
    <name evidence="6" type="ORF">A6R68_00511</name>
</gene>
<dbReference type="Gene3D" id="3.30.1330.30">
    <property type="match status" value="1"/>
</dbReference>
<organism evidence="6 7">
    <name type="scientific">Neotoma lepida</name>
    <name type="common">Desert woodrat</name>
    <dbReference type="NCBI Taxonomy" id="56216"/>
    <lineage>
        <taxon>Eukaryota</taxon>
        <taxon>Metazoa</taxon>
        <taxon>Chordata</taxon>
        <taxon>Craniata</taxon>
        <taxon>Vertebrata</taxon>
        <taxon>Euteleostomi</taxon>
        <taxon>Mammalia</taxon>
        <taxon>Eutheria</taxon>
        <taxon>Euarchontoglires</taxon>
        <taxon>Glires</taxon>
        <taxon>Rodentia</taxon>
        <taxon>Myomorpha</taxon>
        <taxon>Muroidea</taxon>
        <taxon>Cricetidae</taxon>
        <taxon>Neotominae</taxon>
        <taxon>Neotoma</taxon>
    </lineage>
</organism>
<keyword evidence="4" id="KW-0378">Hydrolase</keyword>
<dbReference type="NCBIfam" id="TIGR01489">
    <property type="entry name" value="DKMTPPase-SF"/>
    <property type="match status" value="1"/>
</dbReference>
<dbReference type="EMBL" id="LZPO01066264">
    <property type="protein sequence ID" value="OBS70954.1"/>
    <property type="molecule type" value="Genomic_DNA"/>
</dbReference>
<evidence type="ECO:0000256" key="5">
    <source>
        <dbReference type="ARBA" id="ARBA00022842"/>
    </source>
</evidence>
<dbReference type="InterPro" id="IPR016965">
    <property type="entry name" value="Pase_PHOSPHO-typ"/>
</dbReference>
<dbReference type="GO" id="GO:0046872">
    <property type="term" value="F:metal ion binding"/>
    <property type="evidence" value="ECO:0007669"/>
    <property type="project" value="UniProtKB-KW"/>
</dbReference>
<dbReference type="SUPFAM" id="SSF56784">
    <property type="entry name" value="HAD-like"/>
    <property type="match status" value="1"/>
</dbReference>
<dbReference type="Pfam" id="PF06888">
    <property type="entry name" value="Put_Phosphatase"/>
    <property type="match status" value="1"/>
</dbReference>
<dbReference type="Gene3D" id="3.40.50.1000">
    <property type="entry name" value="HAD superfamily/HAD-like"/>
    <property type="match status" value="1"/>
</dbReference>
<dbReference type="Proteomes" id="UP000092124">
    <property type="component" value="Unassembled WGS sequence"/>
</dbReference>
<dbReference type="STRING" id="56216.A0A1A6GYA4"/>
<evidence type="ECO:0000256" key="1">
    <source>
        <dbReference type="ARBA" id="ARBA00001946"/>
    </source>
</evidence>
<evidence type="ECO:0000256" key="2">
    <source>
        <dbReference type="ARBA" id="ARBA00008541"/>
    </source>
</evidence>
<dbReference type="NCBIfam" id="TIGR01488">
    <property type="entry name" value="HAD-SF-IB"/>
    <property type="match status" value="1"/>
</dbReference>
<evidence type="ECO:0000256" key="3">
    <source>
        <dbReference type="ARBA" id="ARBA00022723"/>
    </source>
</evidence>
<accession>A0A1A6GYA4</accession>
<dbReference type="GO" id="GO:0016791">
    <property type="term" value="F:phosphatase activity"/>
    <property type="evidence" value="ECO:0007669"/>
    <property type="project" value="InterPro"/>
</dbReference>
<protein>
    <submittedName>
        <fullName evidence="6">Uncharacterized protein</fullName>
    </submittedName>
</protein>
<proteinExistence type="inferred from homology"/>
<evidence type="ECO:0000256" key="4">
    <source>
        <dbReference type="ARBA" id="ARBA00022801"/>
    </source>
</evidence>
<dbReference type="PANTHER" id="PTHR20889">
    <property type="entry name" value="PHOSPHATASE, ORPHAN 1, 2"/>
    <property type="match status" value="1"/>
</dbReference>
<dbReference type="OrthoDB" id="10267182at2759"/>
<comment type="similarity">
    <text evidence="2">Belongs to the HAD-like hydrolase superfamily. PHOSPHO family.</text>
</comment>
<reference evidence="6 7" key="1">
    <citation type="submission" date="2016-06" db="EMBL/GenBank/DDBJ databases">
        <title>The Draft Genome Sequence and Annotation of the Desert Woodrat Neotoma lepida.</title>
        <authorList>
            <person name="Campbell M."/>
            <person name="Oakeson K.F."/>
            <person name="Yandell M."/>
            <person name="Halpert J.R."/>
            <person name="Dearing D."/>
        </authorList>
    </citation>
    <scope>NUCLEOTIDE SEQUENCE [LARGE SCALE GENOMIC DNA]</scope>
    <source>
        <strain evidence="6">417</strain>
        <tissue evidence="6">Liver</tissue>
    </source>
</reference>
<dbReference type="InterPro" id="IPR006384">
    <property type="entry name" value="HAD_hydro_PyrdxlP_Pase-like"/>
</dbReference>
<dbReference type="AlphaFoldDB" id="A0A1A6GYA4"/>
<keyword evidence="3" id="KW-0479">Metal-binding</keyword>
<evidence type="ECO:0000313" key="7">
    <source>
        <dbReference type="Proteomes" id="UP000092124"/>
    </source>
</evidence>
<evidence type="ECO:0000313" key="6">
    <source>
        <dbReference type="EMBL" id="OBS70954.1"/>
    </source>
</evidence>
<dbReference type="InterPro" id="IPR023214">
    <property type="entry name" value="HAD_sf"/>
</dbReference>
<keyword evidence="5" id="KW-0460">Magnesium</keyword>
<dbReference type="InterPro" id="IPR029064">
    <property type="entry name" value="Ribosomal_eL30-like_sf"/>
</dbReference>
<sequence length="264" mass="29377">MLERILAAGCDPGLGFLSDVPLSITGTMKVLLVFDFDNTIIDENSDTWIVQCAPNKKLPVELQDSYQKGFWTEFMGRVFKYLGDEGVKEDEMRRAVTSMPFTSGMLELFTFLRKNKDKFDCIIISDSNSVFIDWVLEAANFHDVFDNVFTNPAAFDNSGRLTVKHCHAHSCNRCPKNLCKTAVLTEFVDKQLQKGEAMIAGGVVDTNTALHEVLQTALIQGGPTWESCKAAKALGKCVLEPSCDEPLCVKVVEKLCPEHEDQPN</sequence>
<comment type="cofactor">
    <cofactor evidence="1">
        <name>Mg(2+)</name>
        <dbReference type="ChEBI" id="CHEBI:18420"/>
    </cofactor>
</comment>
<dbReference type="PANTHER" id="PTHR20889:SF1">
    <property type="entry name" value="PYRIDOXAL PHOSPHATE PHOSPHATASE PHOSPHO2"/>
    <property type="match status" value="1"/>
</dbReference>
<name>A0A1A6GYA4_NEOLE</name>
<comment type="caution">
    <text evidence="6">The sequence shown here is derived from an EMBL/GenBank/DDBJ whole genome shotgun (WGS) entry which is preliminary data.</text>
</comment>
<keyword evidence="7" id="KW-1185">Reference proteome</keyword>
<dbReference type="InterPro" id="IPR036412">
    <property type="entry name" value="HAD-like_sf"/>
</dbReference>